<evidence type="ECO:0000256" key="1">
    <source>
        <dbReference type="SAM" id="MobiDB-lite"/>
    </source>
</evidence>
<proteinExistence type="predicted"/>
<organism evidence="2 3">
    <name type="scientific">Brassica rapa subsp. trilocularis</name>
    <dbReference type="NCBI Taxonomy" id="1813537"/>
    <lineage>
        <taxon>Eukaryota</taxon>
        <taxon>Viridiplantae</taxon>
        <taxon>Streptophyta</taxon>
        <taxon>Embryophyta</taxon>
        <taxon>Tracheophyta</taxon>
        <taxon>Spermatophyta</taxon>
        <taxon>Magnoliopsida</taxon>
        <taxon>eudicotyledons</taxon>
        <taxon>Gunneridae</taxon>
        <taxon>Pentapetalae</taxon>
        <taxon>rosids</taxon>
        <taxon>malvids</taxon>
        <taxon>Brassicales</taxon>
        <taxon>Brassicaceae</taxon>
        <taxon>Brassiceae</taxon>
        <taxon>Brassica</taxon>
    </lineage>
</organism>
<evidence type="ECO:0000313" key="3">
    <source>
        <dbReference type="Proteomes" id="UP000823674"/>
    </source>
</evidence>
<accession>A0ABQ7KV99</accession>
<name>A0ABQ7KV99_BRACM</name>
<feature type="non-terminal residue" evidence="2">
    <location>
        <position position="959"/>
    </location>
</feature>
<protein>
    <submittedName>
        <fullName evidence="2">Uncharacterized protein</fullName>
    </submittedName>
</protein>
<keyword evidence="3" id="KW-1185">Reference proteome</keyword>
<feature type="region of interest" description="Disordered" evidence="1">
    <location>
        <begin position="559"/>
        <end position="588"/>
    </location>
</feature>
<dbReference type="EMBL" id="JADBGQ010000009">
    <property type="protein sequence ID" value="KAG5378228.1"/>
    <property type="molecule type" value="Genomic_DNA"/>
</dbReference>
<dbReference type="Proteomes" id="UP000823674">
    <property type="component" value="Chromosome A07"/>
</dbReference>
<evidence type="ECO:0000313" key="2">
    <source>
        <dbReference type="EMBL" id="KAG5378228.1"/>
    </source>
</evidence>
<gene>
    <name evidence="2" type="primary">A07g502540.1_BraROA</name>
    <name evidence="2" type="ORF">IGI04_026070</name>
</gene>
<comment type="caution">
    <text evidence="2">The sequence shown here is derived from an EMBL/GenBank/DDBJ whole genome shotgun (WGS) entry which is preliminary data.</text>
</comment>
<sequence length="959" mass="109271">MTHSFLERIGQPEVDLANHREESAPFNVHDAIYILEFSSSEMFLMLFRDLLGTTETERNALPKKASILWLIVEFQFDIGTSFLKRLNRYFEGLRTFGMIDNSGRFIDDAWTVIWLFPRSELDMRGDRFSTFGEFRSVCKIWMNNYGTIYRDRKNRLKLSSLDYPPRLYVQRNRIVKAAKVLISMVTSIEAKQETFRPRFESESKDGGRVAIASEDVISVAIASGREPRRVPLVFVVKSQRKLRLRRNEKRRYVATDGVTSRYVANGSKPRRVLLVFVVKSQRKLRLRRNEKRFDEDSKENPKEDLSEALQRPSSVCVLGRYVATEQRVQARSDRAARAGSRPSSVCARSLRSDRAVCVLGRYVATELCNRFVVFPFSAINVGVFQQFIVSLRVYMEKSRACFSALPMAEEKTVDLISSPRKSVSIITRDHKSFGRKGCQRRKNGDIPFFPIFTIIFKTSVFIRGNLTFILPCGPSVNRAVVYGLLVKKSQDVPRVVFDENAWTGVIPMFGRARLLRSDRNLARARSLRSDRASVSLGRYVAWLRLSRYVATERPSRSVADARSLRSDRSSSRPSLAQARSLRSDQARHARSLRSDRAWLGLGRYVATERDGRSRTSETDARSLRSDLAWLGLVATERDGRSRPSCVHAWSPRIDRAWFVRGLISILELVRGRFGYMSVAFGQSALRKDIFTKITFRKNVNADFYGLSDIDSVKQDVLDAPARSLRSDQARAKAQSLRSDRASVPLGRYVATGLKPKIGRCVATELFRNVETTPVHAFSSNFQYYLPKTVASSVYVFCYSKSSIKLCGLIPRKVRSLSKEIVVNASSRKMAQRDLKHDSRPILRFLNQRPVNHSTVYAWSTRKDKCQVSADKYGTATQLGLAVLGLLELGISPTALEPRLIPCHIRILWKIRVFLVSLFKRKSTVQISVPTCFSTPSSTKRYKQLKQTACDQHVTSNEQA</sequence>
<reference evidence="2 3" key="1">
    <citation type="submission" date="2021-03" db="EMBL/GenBank/DDBJ databases">
        <authorList>
            <person name="King G.J."/>
            <person name="Bancroft I."/>
            <person name="Baten A."/>
            <person name="Bloomfield J."/>
            <person name="Borpatragohain P."/>
            <person name="He Z."/>
            <person name="Irish N."/>
            <person name="Irwin J."/>
            <person name="Liu K."/>
            <person name="Mauleon R.P."/>
            <person name="Moore J."/>
            <person name="Morris R."/>
            <person name="Ostergaard L."/>
            <person name="Wang B."/>
            <person name="Wells R."/>
        </authorList>
    </citation>
    <scope>NUCLEOTIDE SEQUENCE [LARGE SCALE GENOMIC DNA]</scope>
    <source>
        <strain evidence="2">R-o-18</strain>
        <tissue evidence="2">Leaf</tissue>
    </source>
</reference>